<dbReference type="EMBL" id="JBHUFC010000001">
    <property type="protein sequence ID" value="MFD1786236.1"/>
    <property type="molecule type" value="Genomic_DNA"/>
</dbReference>
<dbReference type="Gene3D" id="3.30.70.2970">
    <property type="entry name" value="Protein of unknown function (DUF541), domain 2"/>
    <property type="match status" value="1"/>
</dbReference>
<dbReference type="InterPro" id="IPR007497">
    <property type="entry name" value="SIMPL/DUF541"/>
</dbReference>
<proteinExistence type="predicted"/>
<reference evidence="2" key="1">
    <citation type="journal article" date="2019" name="Int. J. Syst. Evol. Microbiol.">
        <title>The Global Catalogue of Microorganisms (GCM) 10K type strain sequencing project: providing services to taxonomists for standard genome sequencing and annotation.</title>
        <authorList>
            <consortium name="The Broad Institute Genomics Platform"/>
            <consortium name="The Broad Institute Genome Sequencing Center for Infectious Disease"/>
            <person name="Wu L."/>
            <person name="Ma J."/>
        </authorList>
    </citation>
    <scope>NUCLEOTIDE SEQUENCE [LARGE SCALE GENOMIC DNA]</scope>
    <source>
        <strain evidence="2">Q85</strain>
    </source>
</reference>
<keyword evidence="2" id="KW-1185">Reference proteome</keyword>
<protein>
    <submittedName>
        <fullName evidence="1">SIMPL domain-containing protein</fullName>
    </submittedName>
</protein>
<evidence type="ECO:0000313" key="2">
    <source>
        <dbReference type="Proteomes" id="UP001597283"/>
    </source>
</evidence>
<name>A0ABW4N8D6_9SPHN</name>
<dbReference type="PANTHER" id="PTHR34387:SF1">
    <property type="entry name" value="PERIPLASMIC IMMUNOGENIC PROTEIN"/>
    <property type="match status" value="1"/>
</dbReference>
<gene>
    <name evidence="1" type="ORF">ACFSC3_01500</name>
</gene>
<accession>A0ABW4N8D6</accession>
<evidence type="ECO:0000313" key="1">
    <source>
        <dbReference type="EMBL" id="MFD1786236.1"/>
    </source>
</evidence>
<organism evidence="1 2">
    <name type="scientific">Sphingomonas floccifaciens</name>
    <dbReference type="NCBI Taxonomy" id="1844115"/>
    <lineage>
        <taxon>Bacteria</taxon>
        <taxon>Pseudomonadati</taxon>
        <taxon>Pseudomonadota</taxon>
        <taxon>Alphaproteobacteria</taxon>
        <taxon>Sphingomonadales</taxon>
        <taxon>Sphingomonadaceae</taxon>
        <taxon>Sphingomonas</taxon>
    </lineage>
</organism>
<dbReference type="PANTHER" id="PTHR34387">
    <property type="entry name" value="SLR1258 PROTEIN"/>
    <property type="match status" value="1"/>
</dbReference>
<dbReference type="Proteomes" id="UP001597283">
    <property type="component" value="Unassembled WGS sequence"/>
</dbReference>
<sequence length="233" mass="24246">MPIFAMLATAAVAAQVPAQPVAIVDGTILDVTAVGKTSQAPDVATISAGVVTQAASAEAALASNAERVRRVLAALKAARVADRDIQTSTISLQPQYRYGENVPPVITGYQASNSVSIRFRDVARSGAILDALVKVGANQIDGPNLSIDKPEAAEDAARTDAIAKARARAEVYARAAGLRVDRILSITEGGGYQPPIGPMPAMAMRMEAKAADTAIVPGEQDVRVTTTVRFLLK</sequence>
<dbReference type="Gene3D" id="3.30.110.170">
    <property type="entry name" value="Protein of unknown function (DUF541), domain 1"/>
    <property type="match status" value="1"/>
</dbReference>
<dbReference type="Pfam" id="PF04402">
    <property type="entry name" value="SIMPL"/>
    <property type="match status" value="1"/>
</dbReference>
<dbReference type="InterPro" id="IPR052022">
    <property type="entry name" value="26kDa_periplasmic_antigen"/>
</dbReference>
<dbReference type="RefSeq" id="WP_380938024.1">
    <property type="nucleotide sequence ID" value="NZ_JBHUFC010000001.1"/>
</dbReference>
<comment type="caution">
    <text evidence="1">The sequence shown here is derived from an EMBL/GenBank/DDBJ whole genome shotgun (WGS) entry which is preliminary data.</text>
</comment>